<evidence type="ECO:0000256" key="2">
    <source>
        <dbReference type="SAM" id="MobiDB-lite"/>
    </source>
</evidence>
<organism evidence="4 5">
    <name type="scientific">Trinickia symbiotica</name>
    <dbReference type="NCBI Taxonomy" id="863227"/>
    <lineage>
        <taxon>Bacteria</taxon>
        <taxon>Pseudomonadati</taxon>
        <taxon>Pseudomonadota</taxon>
        <taxon>Betaproteobacteria</taxon>
        <taxon>Burkholderiales</taxon>
        <taxon>Burkholderiaceae</taxon>
        <taxon>Trinickia</taxon>
    </lineage>
</organism>
<dbReference type="SMART" id="SM00939">
    <property type="entry name" value="PepX_C"/>
    <property type="match status" value="1"/>
</dbReference>
<dbReference type="RefSeq" id="WP_018443579.1">
    <property type="nucleotide sequence ID" value="NZ_KB890209.1"/>
</dbReference>
<keyword evidence="1 4" id="KW-0378">Hydrolase</keyword>
<feature type="region of interest" description="Disordered" evidence="2">
    <location>
        <begin position="58"/>
        <end position="78"/>
    </location>
</feature>
<evidence type="ECO:0000313" key="5">
    <source>
        <dbReference type="Proteomes" id="UP000235777"/>
    </source>
</evidence>
<dbReference type="InterPro" id="IPR005674">
    <property type="entry name" value="CocE/Ser_esterase"/>
</dbReference>
<evidence type="ECO:0000313" key="4">
    <source>
        <dbReference type="EMBL" id="PMS34800.1"/>
    </source>
</evidence>
<dbReference type="Gene3D" id="3.40.50.1820">
    <property type="entry name" value="alpha/beta hydrolase"/>
    <property type="match status" value="1"/>
</dbReference>
<comment type="caution">
    <text evidence="4">The sequence shown here is derived from an EMBL/GenBank/DDBJ whole genome shotgun (WGS) entry which is preliminary data.</text>
</comment>
<dbReference type="EMBL" id="PNYC01000014">
    <property type="protein sequence ID" value="PMS34800.1"/>
    <property type="molecule type" value="Genomic_DNA"/>
</dbReference>
<dbReference type="NCBIfam" id="TIGR00976">
    <property type="entry name" value="CocE_NonD"/>
    <property type="match status" value="1"/>
</dbReference>
<dbReference type="InterPro" id="IPR050585">
    <property type="entry name" value="Xaa-Pro_dipeptidyl-ppase/CocE"/>
</dbReference>
<dbReference type="GO" id="GO:0008239">
    <property type="term" value="F:dipeptidyl-peptidase activity"/>
    <property type="evidence" value="ECO:0007669"/>
    <property type="project" value="InterPro"/>
</dbReference>
<feature type="domain" description="Xaa-Pro dipeptidyl-peptidase C-terminal" evidence="3">
    <location>
        <begin position="343"/>
        <end position="624"/>
    </location>
</feature>
<name>A0A2N7WZI0_9BURK</name>
<dbReference type="PANTHER" id="PTHR43056:SF10">
    <property type="entry name" value="COCE_NOND FAMILY, PUTATIVE (AFU_ORTHOLOGUE AFUA_7G00600)-RELATED"/>
    <property type="match status" value="1"/>
</dbReference>
<evidence type="ECO:0000256" key="1">
    <source>
        <dbReference type="ARBA" id="ARBA00022801"/>
    </source>
</evidence>
<dbReference type="SUPFAM" id="SSF49785">
    <property type="entry name" value="Galactose-binding domain-like"/>
    <property type="match status" value="1"/>
</dbReference>
<dbReference type="PANTHER" id="PTHR43056">
    <property type="entry name" value="PEPTIDASE S9 PROLYL OLIGOPEPTIDASE"/>
    <property type="match status" value="1"/>
</dbReference>
<dbReference type="InterPro" id="IPR029058">
    <property type="entry name" value="AB_hydrolase_fold"/>
</dbReference>
<dbReference type="Pfam" id="PF02129">
    <property type="entry name" value="Peptidase_S15"/>
    <property type="match status" value="1"/>
</dbReference>
<dbReference type="InterPro" id="IPR000383">
    <property type="entry name" value="Xaa-Pro-like_dom"/>
</dbReference>
<dbReference type="STRING" id="863227.GCA_000373005_04963"/>
<dbReference type="Proteomes" id="UP000235777">
    <property type="component" value="Unassembled WGS sequence"/>
</dbReference>
<protein>
    <submittedName>
        <fullName evidence="4">Antibiotic hydrolase</fullName>
    </submittedName>
</protein>
<gene>
    <name evidence="4" type="ORF">C0Z20_20540</name>
</gene>
<dbReference type="AlphaFoldDB" id="A0A2N7WZI0"/>
<proteinExistence type="predicted"/>
<accession>A0A2N7WZI0</accession>
<dbReference type="InterPro" id="IPR013736">
    <property type="entry name" value="Xaa-Pro_dipept_C"/>
</dbReference>
<evidence type="ECO:0000259" key="3">
    <source>
        <dbReference type="SMART" id="SM00939"/>
    </source>
</evidence>
<dbReference type="OrthoDB" id="9806163at2"/>
<keyword evidence="5" id="KW-1185">Reference proteome</keyword>
<sequence>MTDASFRSGALPADSTLNPLSDAMVPMRDGVRLATDVYFPPGYRVGVDAPLPTILERTPYGKSDISRSETHHGQPPANRADVARYFAARGYAVVLQDCRGRYHSEGTFTKYVAEGPDGFDTIEWITQQPWSNGKVGTMGLSYAAHTQLAAACLNPPGLACMVLDSGGFSNGYRCGIRQGGAFELKQATWAFNRAKNSNAAAENPLVAAALNARDLREWFARIPWQPGHSPLAAVPEYENYLFEQWTRDVFDDYWKQPGIYAEGYYDTMTRVPTVLMSSWYDAYVRSTLDNFAALSGTAGAPTYLIMGPWLHGDRNVSYSGDVEFGPEAVIEGQIAKDWLAFRADWFDRWLKPREASHESTDAIARIFVMGGGSGARNPQGRMEHGGRWVNSSQWPLPGTRFTPFYLTAGGSLSASNEALHAQPAETSYAFDPSNPVPTIGGALTSGAPVFEGGAFDQREDPRFFGTRHPGMPLSARSDVLVFQTEPLEEDVAVVGPIVVKLWISSDAPDTDFTAKLIDVYPPNADYPHGYAMNLTDGIFRCRFHESWTEPRTLEKGRVYAIKIEPFATANLFKRGHRIRLDVSSSNFPHFDVNPNSGEPPALARTPRVAVNRVHFGAGQASHVVLPIVGPTSLERMRSSVSAKSATHR</sequence>
<dbReference type="SUPFAM" id="SSF53474">
    <property type="entry name" value="alpha/beta-Hydrolases"/>
    <property type="match status" value="1"/>
</dbReference>
<dbReference type="Gene3D" id="2.60.120.260">
    <property type="entry name" value="Galactose-binding domain-like"/>
    <property type="match status" value="1"/>
</dbReference>
<dbReference type="Pfam" id="PF08530">
    <property type="entry name" value="PepX_C"/>
    <property type="match status" value="1"/>
</dbReference>
<dbReference type="InterPro" id="IPR008979">
    <property type="entry name" value="Galactose-bd-like_sf"/>
</dbReference>
<reference evidence="4 5" key="1">
    <citation type="submission" date="2018-01" db="EMBL/GenBank/DDBJ databases">
        <title>Whole genome analyses suggest that Burkholderia sensu lato contains two further novel genera in the rhizoxinica-symbiotica group Mycetohabitans gen. nov., and Trinickia gen. nov.: implications for the evolution of diazotrophy and nodulation in the Burkholderiaceae.</title>
        <authorList>
            <person name="Estrada-de los Santos P."/>
            <person name="Palmer M."/>
            <person name="Chavez-Ramirez B."/>
            <person name="Beukes C."/>
            <person name="Steenkamp E.T."/>
            <person name="Hirsch A.M."/>
            <person name="Manyaka P."/>
            <person name="Maluk M."/>
            <person name="Lafos M."/>
            <person name="Crook M."/>
            <person name="Gross E."/>
            <person name="Simon M.F."/>
            <person name="Bueno dos Reis Junior F."/>
            <person name="Poole P.S."/>
            <person name="Venter S.N."/>
            <person name="James E.K."/>
        </authorList>
    </citation>
    <scope>NUCLEOTIDE SEQUENCE [LARGE SCALE GENOMIC DNA]</scope>
    <source>
        <strain evidence="4 5">JPY 581</strain>
    </source>
</reference>
<dbReference type="Gene3D" id="1.10.3020.10">
    <property type="entry name" value="alpha-amino acid ester hydrolase ( Helical cap domain)"/>
    <property type="match status" value="1"/>
</dbReference>